<keyword evidence="5" id="KW-1185">Reference proteome</keyword>
<dbReference type="AlphaFoldDB" id="B4SB76"/>
<evidence type="ECO:0000259" key="3">
    <source>
        <dbReference type="PROSITE" id="PS51740"/>
    </source>
</evidence>
<accession>B4SB76</accession>
<dbReference type="Gene3D" id="2.10.260.10">
    <property type="match status" value="1"/>
</dbReference>
<protein>
    <submittedName>
        <fullName evidence="4">SpoVT/AbrB-like protein</fullName>
    </submittedName>
</protein>
<dbReference type="GO" id="GO:0003677">
    <property type="term" value="F:DNA binding"/>
    <property type="evidence" value="ECO:0007669"/>
    <property type="project" value="UniProtKB-UniRule"/>
</dbReference>
<dbReference type="eggNOG" id="COG4456">
    <property type="taxonomic scope" value="Bacteria"/>
</dbReference>
<evidence type="ECO:0000313" key="5">
    <source>
        <dbReference type="Proteomes" id="UP000002724"/>
    </source>
</evidence>
<dbReference type="PROSITE" id="PS51740">
    <property type="entry name" value="SPOVT_ABRB"/>
    <property type="match status" value="1"/>
</dbReference>
<proteinExistence type="inferred from homology"/>
<dbReference type="Proteomes" id="UP000002724">
    <property type="component" value="Chromosome"/>
</dbReference>
<dbReference type="KEGG" id="pph:Ppha_0152"/>
<dbReference type="EMBL" id="CP001110">
    <property type="protein sequence ID" value="ACF42497.1"/>
    <property type="molecule type" value="Genomic_DNA"/>
</dbReference>
<gene>
    <name evidence="4" type="ordered locus">Ppha_0152</name>
</gene>
<organism evidence="4 5">
    <name type="scientific">Pelodictyon phaeoclathratiforme (strain DSM 5477 / BU-1)</name>
    <dbReference type="NCBI Taxonomy" id="324925"/>
    <lineage>
        <taxon>Bacteria</taxon>
        <taxon>Pseudomonadati</taxon>
        <taxon>Chlorobiota</taxon>
        <taxon>Chlorobiia</taxon>
        <taxon>Chlorobiales</taxon>
        <taxon>Chlorobiaceae</taxon>
        <taxon>Chlorobium/Pelodictyon group</taxon>
        <taxon>Pelodictyon</taxon>
    </lineage>
</organism>
<dbReference type="SUPFAM" id="SSF89447">
    <property type="entry name" value="AbrB/MazE/MraZ-like"/>
    <property type="match status" value="1"/>
</dbReference>
<reference evidence="4 5" key="1">
    <citation type="submission" date="2008-06" db="EMBL/GenBank/DDBJ databases">
        <title>Complete sequence of Pelodictyon phaeoclathratiforme BU-1.</title>
        <authorList>
            <consortium name="US DOE Joint Genome Institute"/>
            <person name="Lucas S."/>
            <person name="Copeland A."/>
            <person name="Lapidus A."/>
            <person name="Glavina del Rio T."/>
            <person name="Dalin E."/>
            <person name="Tice H."/>
            <person name="Bruce D."/>
            <person name="Goodwin L."/>
            <person name="Pitluck S."/>
            <person name="Schmutz J."/>
            <person name="Larimer F."/>
            <person name="Land M."/>
            <person name="Hauser L."/>
            <person name="Kyrpides N."/>
            <person name="Mikhailova N."/>
            <person name="Liu Z."/>
            <person name="Li T."/>
            <person name="Zhao F."/>
            <person name="Overmann J."/>
            <person name="Bryant D.A."/>
            <person name="Richardson P."/>
        </authorList>
    </citation>
    <scope>NUCLEOTIDE SEQUENCE [LARGE SCALE GENOMIC DNA]</scope>
    <source>
        <strain evidence="5">DSM 5477 / BU-1</strain>
    </source>
</reference>
<dbReference type="PANTHER" id="PTHR37550">
    <property type="entry name" value="ANTITOXIN VAPB1"/>
    <property type="match status" value="1"/>
</dbReference>
<dbReference type="PANTHER" id="PTHR37550:SF3">
    <property type="entry name" value="ANTITOXIN VAPB1"/>
    <property type="match status" value="1"/>
</dbReference>
<dbReference type="InterPro" id="IPR037914">
    <property type="entry name" value="SpoVT-AbrB_sf"/>
</dbReference>
<comment type="similarity">
    <text evidence="1">Belongs to the VapB family.</text>
</comment>
<dbReference type="HOGENOM" id="CLU_162018_1_1_10"/>
<dbReference type="RefSeq" id="WP_012506995.1">
    <property type="nucleotide sequence ID" value="NC_011060.1"/>
</dbReference>
<dbReference type="OrthoDB" id="9810009at2"/>
<name>B4SB76_PELPB</name>
<dbReference type="NCBIfam" id="NF040493">
    <property type="entry name" value="TA_anti_VapB"/>
    <property type="match status" value="1"/>
</dbReference>
<evidence type="ECO:0000256" key="2">
    <source>
        <dbReference type="PROSITE-ProRule" id="PRU01076"/>
    </source>
</evidence>
<sequence length="86" mass="9853">MPVTAKIFMSGRSQAVRLPKEFRFEGKEVFIRRDAISGDVILSHHPDSWAGLFELDTTTEVPADFMQADDRTQPEQLRDPFEGWAE</sequence>
<dbReference type="Pfam" id="PF04014">
    <property type="entry name" value="MazE_antitoxin"/>
    <property type="match status" value="1"/>
</dbReference>
<dbReference type="InterPro" id="IPR007159">
    <property type="entry name" value="SpoVT-AbrB_dom"/>
</dbReference>
<evidence type="ECO:0000256" key="1">
    <source>
        <dbReference type="ARBA" id="ARBA00007924"/>
    </source>
</evidence>
<evidence type="ECO:0000313" key="4">
    <source>
        <dbReference type="EMBL" id="ACF42497.1"/>
    </source>
</evidence>
<dbReference type="InterPro" id="IPR051734">
    <property type="entry name" value="VapB_TA_antitoxins"/>
</dbReference>
<dbReference type="STRING" id="324925.Ppha_0152"/>
<dbReference type="InterPro" id="IPR047976">
    <property type="entry name" value="Anti_VapB2-like"/>
</dbReference>
<keyword evidence="2" id="KW-0238">DNA-binding</keyword>
<feature type="domain" description="SpoVT-AbrB" evidence="3">
    <location>
        <begin position="5"/>
        <end position="47"/>
    </location>
</feature>